<dbReference type="PANTHER" id="PTHR34811">
    <property type="entry name" value="MATURASE K"/>
    <property type="match status" value="1"/>
</dbReference>
<evidence type="ECO:0000256" key="3">
    <source>
        <dbReference type="ARBA" id="ARBA00022664"/>
    </source>
</evidence>
<dbReference type="InterPro" id="IPR024937">
    <property type="entry name" value="Domain_X"/>
</dbReference>
<evidence type="ECO:0000256" key="7">
    <source>
        <dbReference type="RuleBase" id="RU004226"/>
    </source>
</evidence>
<dbReference type="GO" id="GO:0006397">
    <property type="term" value="P:mRNA processing"/>
    <property type="evidence" value="ECO:0007669"/>
    <property type="project" value="UniProtKB-KW"/>
</dbReference>
<evidence type="ECO:0000259" key="8">
    <source>
        <dbReference type="Pfam" id="PF01348"/>
    </source>
</evidence>
<organism evidence="10">
    <name type="scientific">Cololejeunea lanciloba</name>
    <dbReference type="NCBI Taxonomy" id="1186967"/>
    <lineage>
        <taxon>Eukaryota</taxon>
        <taxon>Viridiplantae</taxon>
        <taxon>Streptophyta</taxon>
        <taxon>Embryophyta</taxon>
        <taxon>Marchantiophyta</taxon>
        <taxon>Jungermanniopsida</taxon>
        <taxon>Jungermanniidae</taxon>
        <taxon>Porellales</taxon>
        <taxon>Jubulineae</taxon>
        <taxon>Lejeuneaceae</taxon>
        <taxon>Lejeuneoideae</taxon>
        <taxon>Lejeuneeae</taxon>
        <taxon>Cololejeuneinae</taxon>
        <taxon>Cololejeunea</taxon>
    </lineage>
</organism>
<dbReference type="RefSeq" id="YP_009667645.1">
    <property type="nucleotide sequence ID" value="NC_043778.1"/>
</dbReference>
<geneLocation type="chloroplast" evidence="10"/>
<dbReference type="GO" id="GO:0003723">
    <property type="term" value="F:RNA binding"/>
    <property type="evidence" value="ECO:0007669"/>
    <property type="project" value="UniProtKB-KW"/>
</dbReference>
<accession>A0A4Y5P549</accession>
<comment type="subcellular location">
    <subcellularLocation>
        <location evidence="6">Plastid</location>
        <location evidence="6">Chloroplast</location>
    </subcellularLocation>
</comment>
<evidence type="ECO:0000256" key="6">
    <source>
        <dbReference type="HAMAP-Rule" id="MF_01390"/>
    </source>
</evidence>
<keyword evidence="2 7" id="KW-0934">Plastid</keyword>
<comment type="similarity">
    <text evidence="1 6">Belongs to the intron maturase 2 family. MatK subfamily.</text>
</comment>
<gene>
    <name evidence="6 10" type="primary">matK</name>
</gene>
<keyword evidence="4 6" id="KW-0819">tRNA processing</keyword>
<dbReference type="GO" id="GO:0008033">
    <property type="term" value="P:tRNA processing"/>
    <property type="evidence" value="ECO:0007669"/>
    <property type="project" value="UniProtKB-KW"/>
</dbReference>
<evidence type="ECO:0000256" key="2">
    <source>
        <dbReference type="ARBA" id="ARBA00022640"/>
    </source>
</evidence>
<dbReference type="InterPro" id="IPR024942">
    <property type="entry name" value="Maturase_MatK_N"/>
</dbReference>
<evidence type="ECO:0000256" key="5">
    <source>
        <dbReference type="ARBA" id="ARBA00022884"/>
    </source>
</evidence>
<comment type="function">
    <text evidence="6 7">Usually encoded in the trnK tRNA gene intron. Probably assists in splicing its own and other chloroplast group II introns.</text>
</comment>
<dbReference type="GO" id="GO:0008380">
    <property type="term" value="P:RNA splicing"/>
    <property type="evidence" value="ECO:0007669"/>
    <property type="project" value="UniProtKB-UniRule"/>
</dbReference>
<protein>
    <recommendedName>
        <fullName evidence="6">Maturase K</fullName>
    </recommendedName>
    <alternativeName>
        <fullName evidence="6">Intron maturase</fullName>
    </alternativeName>
</protein>
<evidence type="ECO:0000259" key="9">
    <source>
        <dbReference type="Pfam" id="PF01824"/>
    </source>
</evidence>
<evidence type="ECO:0000313" key="10">
    <source>
        <dbReference type="EMBL" id="QCW58421.1"/>
    </source>
</evidence>
<reference evidence="10" key="1">
    <citation type="submission" date="2018-03" db="EMBL/GenBank/DDBJ databases">
        <title>Exploring the plastid DNA sequence disparity of liverworts.</title>
        <authorList>
            <person name="Yu Y."/>
            <person name="Liu H."/>
            <person name="Yang J."/>
            <person name="Ma W."/>
            <person name="Pressel S."/>
            <person name="Wu Y."/>
            <person name="Schneider H."/>
        </authorList>
    </citation>
    <scope>NUCLEOTIDE SEQUENCE</scope>
</reference>
<dbReference type="HAMAP" id="MF_01390">
    <property type="entry name" value="MatK"/>
    <property type="match status" value="1"/>
</dbReference>
<evidence type="ECO:0000256" key="4">
    <source>
        <dbReference type="ARBA" id="ARBA00022694"/>
    </source>
</evidence>
<dbReference type="GO" id="GO:0009507">
    <property type="term" value="C:chloroplast"/>
    <property type="evidence" value="ECO:0007669"/>
    <property type="project" value="UniProtKB-SubCell"/>
</dbReference>
<dbReference type="Pfam" id="PF01348">
    <property type="entry name" value="Intron_maturas2"/>
    <property type="match status" value="1"/>
</dbReference>
<keyword evidence="3 6" id="KW-0507">mRNA processing</keyword>
<sequence length="504" mass="61777">MAKDFSTIMELRNLKKKSFCQQQFLYPLLFQDSLYAIAYNRFVNDSKYCIKKDYRRNNNKFHFIKLKRLIKRSRESNFSWIFSNQFTTKFYQIFQEILLIIFDCILSYRFKSFRKKPKNWNSYQSLHSVFPFLEDNICNATICLEFTIPYSFHPETFIRIFRQHVQDILFIHLLRLFLYQNKNSIIFKPFFFYGRNNQFHNLLWNFYLYKFECSLNFIWKNFYDFKSTSFWFFLDRTNFGKKIKNISKQSNFRKIEKNIDIEKNISIHYTRYNNRSILIINGNLKILGKNWTTFLVLFWEKYFHFWFEPNRIFLKDLSKSFICFLGYIFRNKNKQTLTQIELINHTINTNLITKEFCIIIPIKYLIRILAKEKFCDNTGSPICKLSWTTLADYEIFKRFDEITKTIFFYYGGSLRKKGLYQLQYILRFSCAKTLACKHKSTIRNVWRRYGSNFITHSTFLKKTQSNFSNFWQINSHEHKIWYLNIIQINYLVNFFQKLKNVQNL</sequence>
<feature type="domain" description="Domain X" evidence="8">
    <location>
        <begin position="354"/>
        <end position="466"/>
    </location>
</feature>
<evidence type="ECO:0000256" key="1">
    <source>
        <dbReference type="ARBA" id="ARBA00006621"/>
    </source>
</evidence>
<dbReference type="GeneID" id="40872718"/>
<keyword evidence="7 10" id="KW-0150">Chloroplast</keyword>
<proteinExistence type="inferred from homology"/>
<feature type="domain" description="Maturase MatK N-terminal" evidence="9">
    <location>
        <begin position="14"/>
        <end position="326"/>
    </location>
</feature>
<name>A0A4Y5P549_9MARC</name>
<dbReference type="InterPro" id="IPR002866">
    <property type="entry name" value="Maturase_MatK"/>
</dbReference>
<keyword evidence="5 6" id="KW-0694">RNA-binding</keyword>
<dbReference type="EMBL" id="MH064505">
    <property type="protein sequence ID" value="QCW58421.1"/>
    <property type="molecule type" value="Genomic_DNA"/>
</dbReference>
<dbReference type="AlphaFoldDB" id="A0A4Y5P549"/>
<dbReference type="PANTHER" id="PTHR34811:SF1">
    <property type="entry name" value="MATURASE K"/>
    <property type="match status" value="1"/>
</dbReference>
<dbReference type="Pfam" id="PF01824">
    <property type="entry name" value="MatK_N"/>
    <property type="match status" value="1"/>
</dbReference>